<evidence type="ECO:0000256" key="1">
    <source>
        <dbReference type="ARBA" id="ARBA00004651"/>
    </source>
</evidence>
<evidence type="ECO:0000313" key="11">
    <source>
        <dbReference type="Proteomes" id="UP000007490"/>
    </source>
</evidence>
<dbReference type="Pfam" id="PF00860">
    <property type="entry name" value="Xan_ur_permease"/>
    <property type="match status" value="1"/>
</dbReference>
<dbReference type="Proteomes" id="UP000007490">
    <property type="component" value="Chromosome"/>
</dbReference>
<accession>F0T7Z9</accession>
<dbReference type="OrthoDB" id="27788at2157"/>
<keyword evidence="3 8" id="KW-0813">Transport</keyword>
<evidence type="ECO:0000256" key="3">
    <source>
        <dbReference type="ARBA" id="ARBA00022448"/>
    </source>
</evidence>
<dbReference type="GO" id="GO:0005345">
    <property type="term" value="F:purine nucleobase transmembrane transporter activity"/>
    <property type="evidence" value="ECO:0007669"/>
    <property type="project" value="TreeGrafter"/>
</dbReference>
<dbReference type="InterPro" id="IPR006043">
    <property type="entry name" value="NCS2"/>
</dbReference>
<feature type="transmembrane region" description="Helical" evidence="9">
    <location>
        <begin position="117"/>
        <end position="137"/>
    </location>
</feature>
<comment type="similarity">
    <text evidence="2 8">Belongs to the nucleobase:cation symporter-2 (NCS2) (TC 2.A.40) family. Azg-like subfamily.</text>
</comment>
<reference evidence="10 11" key="2">
    <citation type="journal article" date="2014" name="Int. J. Syst. Evol. Microbiol.">
        <title>Methanobacterium paludis sp. nov. and a novel strain of Methanobacterium lacus isolated from northern peatlands.</title>
        <authorList>
            <person name="Cadillo-Quiroz H."/>
            <person name="Brauer S.L."/>
            <person name="Goodson N."/>
            <person name="Yavitt J.B."/>
            <person name="Zinder S.H."/>
        </authorList>
    </citation>
    <scope>NUCLEOTIDE SEQUENCE [LARGE SCALE GENOMIC DNA]</scope>
    <source>
        <strain evidence="10 11">AL-21</strain>
    </source>
</reference>
<feature type="transmembrane region" description="Helical" evidence="9">
    <location>
        <begin position="370"/>
        <end position="391"/>
    </location>
</feature>
<keyword evidence="7 8" id="KW-0472">Membrane</keyword>
<feature type="transmembrane region" description="Helical" evidence="9">
    <location>
        <begin position="398"/>
        <end position="415"/>
    </location>
</feature>
<evidence type="ECO:0000256" key="9">
    <source>
        <dbReference type="SAM" id="Phobius"/>
    </source>
</evidence>
<dbReference type="KEGG" id="mel:Metbo_1385"/>
<protein>
    <submittedName>
        <fullName evidence="10">Xanthine/uracil/vitamin C permease</fullName>
    </submittedName>
</protein>
<sequence>MYQRAYERKEKFKNSFRSYVDNYFGITKYNSSVKTEILAGLTTFMTMAYIIIVNPLILSTAEMDYKAVFVATCLSAATATLFMGLIAKKPFGMATGLGLNSVVAFGLILTLNIPWQIAMGLIFIEGFLVFILVLTNLRELVMHAIPQSLKMSIGVGIGMFISFIGFKLAHIVTASPENLIKFGDVTNPVFIIAALGVSIIMVMMALKIKGSILYGIIITALIAVGACVVADYFHVAFNLFGNPNLPSSIAPLASGMSNLPQTFDGTLLELPNAQSLSTIGHLDIWGALSLSFVPIVFALMMVDFFDSLGTVMAVGTQAGLVDKKGKLLDIKKVLAVDAMGAMIGGFMGSSSNTAYVESSAGVREGGRTGLTSVVIACLFLVGMLFVPLAYYIPAAATAPALIIVGFFMITMIQKIEWDNFEEALPAFLTITGMTFTFSISKGIGFGFISYCIIKLALGKWREVHPLMWVVSVIFLIYFIFVSNMI</sequence>
<keyword evidence="4 8" id="KW-1003">Cell membrane</keyword>
<organism evidence="10 11">
    <name type="scientific">Methanobacterium lacus (strain AL-21)</name>
    <dbReference type="NCBI Taxonomy" id="877455"/>
    <lineage>
        <taxon>Archaea</taxon>
        <taxon>Methanobacteriati</taxon>
        <taxon>Methanobacteriota</taxon>
        <taxon>Methanomada group</taxon>
        <taxon>Methanobacteria</taxon>
        <taxon>Methanobacteriales</taxon>
        <taxon>Methanobacteriaceae</taxon>
        <taxon>Methanobacterium</taxon>
    </lineage>
</organism>
<feature type="transmembrane region" description="Helical" evidence="9">
    <location>
        <begin position="37"/>
        <end position="61"/>
    </location>
</feature>
<dbReference type="GO" id="GO:0005886">
    <property type="term" value="C:plasma membrane"/>
    <property type="evidence" value="ECO:0007669"/>
    <property type="project" value="UniProtKB-SubCell"/>
</dbReference>
<evidence type="ECO:0000256" key="8">
    <source>
        <dbReference type="PIRNR" id="PIRNR005353"/>
    </source>
</evidence>
<dbReference type="HOGENOM" id="CLU_024508_0_0_2"/>
<feature type="transmembrane region" description="Helical" evidence="9">
    <location>
        <begin position="67"/>
        <end position="87"/>
    </location>
</feature>
<reference evidence="11" key="1">
    <citation type="submission" date="2011-02" db="EMBL/GenBank/DDBJ databases">
        <title>Complete sequence of Methanobacterium sp. AL-21.</title>
        <authorList>
            <consortium name="US DOE Joint Genome Institute"/>
            <person name="Lucas S."/>
            <person name="Copeland A."/>
            <person name="Lapidus A."/>
            <person name="Cheng J.-F."/>
            <person name="Goodwin L."/>
            <person name="Pitluck S."/>
            <person name="Chertkov O."/>
            <person name="Detter J.C."/>
            <person name="Han C."/>
            <person name="Tapia R."/>
            <person name="Land M."/>
            <person name="Hauser L."/>
            <person name="Kyrpides N."/>
            <person name="Ivanova N."/>
            <person name="Mikhailova N."/>
            <person name="Pagani I."/>
            <person name="Cadillo-Quiroz H."/>
            <person name="Imachi H."/>
            <person name="Zinder S."/>
            <person name="Liu W."/>
            <person name="Woyke T."/>
        </authorList>
    </citation>
    <scope>NUCLEOTIDE SEQUENCE [LARGE SCALE GENOMIC DNA]</scope>
    <source>
        <strain evidence="11">AL-21</strain>
    </source>
</reference>
<dbReference type="GeneID" id="10277836"/>
<evidence type="ECO:0000256" key="4">
    <source>
        <dbReference type="ARBA" id="ARBA00022475"/>
    </source>
</evidence>
<proteinExistence type="inferred from homology"/>
<evidence type="ECO:0000256" key="6">
    <source>
        <dbReference type="ARBA" id="ARBA00022989"/>
    </source>
</evidence>
<evidence type="ECO:0000256" key="7">
    <source>
        <dbReference type="ARBA" id="ARBA00023136"/>
    </source>
</evidence>
<feature type="transmembrane region" description="Helical" evidence="9">
    <location>
        <begin position="427"/>
        <end position="453"/>
    </location>
</feature>
<keyword evidence="6 8" id="KW-1133">Transmembrane helix</keyword>
<evidence type="ECO:0000256" key="2">
    <source>
        <dbReference type="ARBA" id="ARBA00005697"/>
    </source>
</evidence>
<evidence type="ECO:0000313" key="10">
    <source>
        <dbReference type="EMBL" id="ADZ09625.1"/>
    </source>
</evidence>
<dbReference type="PIRSF" id="PIRSF005353">
    <property type="entry name" value="PbuG"/>
    <property type="match status" value="1"/>
</dbReference>
<dbReference type="AlphaFoldDB" id="F0T7Z9"/>
<name>F0T7Z9_METLA</name>
<keyword evidence="11" id="KW-1185">Reference proteome</keyword>
<dbReference type="PANTHER" id="PTHR43337:SF1">
    <property type="entry name" value="XANTHINE_URACIL PERMEASE C887.17-RELATED"/>
    <property type="match status" value="1"/>
</dbReference>
<feature type="transmembrane region" description="Helical" evidence="9">
    <location>
        <begin position="189"/>
        <end position="206"/>
    </location>
</feature>
<dbReference type="InterPro" id="IPR026033">
    <property type="entry name" value="Azg-like_bact_archaea"/>
</dbReference>
<feature type="transmembrane region" description="Helical" evidence="9">
    <location>
        <begin position="94"/>
        <end position="111"/>
    </location>
</feature>
<evidence type="ECO:0000256" key="5">
    <source>
        <dbReference type="ARBA" id="ARBA00022692"/>
    </source>
</evidence>
<feature type="transmembrane region" description="Helical" evidence="9">
    <location>
        <begin position="149"/>
        <end position="169"/>
    </location>
</feature>
<feature type="transmembrane region" description="Helical" evidence="9">
    <location>
        <begin position="465"/>
        <end position="484"/>
    </location>
</feature>
<dbReference type="EMBL" id="CP002551">
    <property type="protein sequence ID" value="ADZ09625.1"/>
    <property type="molecule type" value="Genomic_DNA"/>
</dbReference>
<dbReference type="STRING" id="877455.Metbo_1385"/>
<comment type="subcellular location">
    <subcellularLocation>
        <location evidence="1 8">Cell membrane</location>
        <topology evidence="1 8">Multi-pass membrane protein</topology>
    </subcellularLocation>
</comment>
<keyword evidence="5 8" id="KW-0812">Transmembrane</keyword>
<dbReference type="InterPro" id="IPR045018">
    <property type="entry name" value="Azg-like"/>
</dbReference>
<feature type="transmembrane region" description="Helical" evidence="9">
    <location>
        <begin position="333"/>
        <end position="350"/>
    </location>
</feature>
<gene>
    <name evidence="10" type="ordered locus">Metbo_1385</name>
</gene>
<dbReference type="RefSeq" id="WP_013644976.1">
    <property type="nucleotide sequence ID" value="NC_015216.1"/>
</dbReference>
<feature type="transmembrane region" description="Helical" evidence="9">
    <location>
        <begin position="213"/>
        <end position="235"/>
    </location>
</feature>
<dbReference type="eggNOG" id="arCOG02807">
    <property type="taxonomic scope" value="Archaea"/>
</dbReference>
<dbReference type="PANTHER" id="PTHR43337">
    <property type="entry name" value="XANTHINE/URACIL PERMEASE C887.17-RELATED"/>
    <property type="match status" value="1"/>
</dbReference>